<dbReference type="RefSeq" id="WP_273612636.1">
    <property type="nucleotide sequence ID" value="NZ_CP117416.1"/>
</dbReference>
<dbReference type="SUPFAM" id="SSF54373">
    <property type="entry name" value="FAD-linked reductases, C-terminal domain"/>
    <property type="match status" value="1"/>
</dbReference>
<dbReference type="Pfam" id="PF01266">
    <property type="entry name" value="DAO"/>
    <property type="match status" value="1"/>
</dbReference>
<name>A0AAX3LXU6_9BACL</name>
<accession>A0AAX3LXU6</accession>
<evidence type="ECO:0000259" key="2">
    <source>
        <dbReference type="Pfam" id="PF01266"/>
    </source>
</evidence>
<dbReference type="Gene3D" id="3.50.50.60">
    <property type="entry name" value="FAD/NAD(P)-binding domain"/>
    <property type="match status" value="1"/>
</dbReference>
<dbReference type="KEGG" id="pka:PQ456_12830"/>
<protein>
    <submittedName>
        <fullName evidence="3">FAD-dependent oxidoreductase</fullName>
    </submittedName>
</protein>
<keyword evidence="4" id="KW-1185">Reference proteome</keyword>
<keyword evidence="1" id="KW-0560">Oxidoreductase</keyword>
<evidence type="ECO:0000256" key="1">
    <source>
        <dbReference type="ARBA" id="ARBA00023002"/>
    </source>
</evidence>
<dbReference type="EMBL" id="CP117416">
    <property type="protein sequence ID" value="WCT54088.1"/>
    <property type="molecule type" value="Genomic_DNA"/>
</dbReference>
<dbReference type="Proteomes" id="UP001220509">
    <property type="component" value="Chromosome"/>
</dbReference>
<dbReference type="InterPro" id="IPR006076">
    <property type="entry name" value="FAD-dep_OxRdtase"/>
</dbReference>
<dbReference type="PANTHER" id="PTHR13847">
    <property type="entry name" value="SARCOSINE DEHYDROGENASE-RELATED"/>
    <property type="match status" value="1"/>
</dbReference>
<gene>
    <name evidence="3" type="ORF">PQ456_12830</name>
</gene>
<evidence type="ECO:0000313" key="3">
    <source>
        <dbReference type="EMBL" id="WCT54088.1"/>
    </source>
</evidence>
<feature type="domain" description="FAD dependent oxidoreductase" evidence="2">
    <location>
        <begin position="13"/>
        <end position="384"/>
    </location>
</feature>
<organism evidence="3 4">
    <name type="scientific">Paenibacillus kyungheensis</name>
    <dbReference type="NCBI Taxonomy" id="1452732"/>
    <lineage>
        <taxon>Bacteria</taxon>
        <taxon>Bacillati</taxon>
        <taxon>Bacillota</taxon>
        <taxon>Bacilli</taxon>
        <taxon>Bacillales</taxon>
        <taxon>Paenibacillaceae</taxon>
        <taxon>Paenibacillus</taxon>
    </lineage>
</organism>
<proteinExistence type="predicted"/>
<sequence length="425" mass="46615">MVHLSNLKANHYDVIVVGAGVIGAAIAYELAQQGVKVALLEKNQPASGASGAAGGMLAAHSEHFAHPELYQLALYSQSLYSKLATDLLEKTGIDIELRTEGFLLPLTKLELQLRHKEPLQADQRYDKTFDENLFPLPNKGHTSASTHNDSKVDRKEWWSPSYLAQVEPHIYAPSGMIYNPDEPQLIPALFNQALVQAAIQHHVDFYPETEVYRLLHSQGKNHITGVITNQGEIYAEQVVLTTGLSTQQLLATEQYSLPLVPVKGELIEVSTSSQYLGHTIYGEGIYIIPKSNHRIWIGATSKPERTDTTVDLSAIAQLLSGAEQFLPAIGSATFERCWSGIRPGTPDELPYLGRIQPLAGLWTASGHYRNGMLLAAGTAKWMAEALINNDTAHIPDCFSPERALQKSKSLSSKSRSTAKGVSTWN</sequence>
<dbReference type="GO" id="GO:0016491">
    <property type="term" value="F:oxidoreductase activity"/>
    <property type="evidence" value="ECO:0007669"/>
    <property type="project" value="UniProtKB-KW"/>
</dbReference>
<dbReference type="GO" id="GO:0005737">
    <property type="term" value="C:cytoplasm"/>
    <property type="evidence" value="ECO:0007669"/>
    <property type="project" value="TreeGrafter"/>
</dbReference>
<dbReference type="AlphaFoldDB" id="A0AAX3LXU6"/>
<evidence type="ECO:0000313" key="4">
    <source>
        <dbReference type="Proteomes" id="UP001220509"/>
    </source>
</evidence>
<reference evidence="3 4" key="1">
    <citation type="submission" date="2023-02" db="EMBL/GenBank/DDBJ databases">
        <title>Genome sequence of Paenibacillus kyungheensis KACC 18744.</title>
        <authorList>
            <person name="Kim S."/>
            <person name="Heo J."/>
            <person name="Kwon S.-W."/>
        </authorList>
    </citation>
    <scope>NUCLEOTIDE SEQUENCE [LARGE SCALE GENOMIC DNA]</scope>
    <source>
        <strain evidence="3 4">KACC 18744</strain>
    </source>
</reference>
<dbReference type="PANTHER" id="PTHR13847:SF289">
    <property type="entry name" value="GLYCINE OXIDASE"/>
    <property type="match status" value="1"/>
</dbReference>
<dbReference type="Gene3D" id="3.30.9.10">
    <property type="entry name" value="D-Amino Acid Oxidase, subunit A, domain 2"/>
    <property type="match status" value="1"/>
</dbReference>
<dbReference type="InterPro" id="IPR036188">
    <property type="entry name" value="FAD/NAD-bd_sf"/>
</dbReference>
<dbReference type="SUPFAM" id="SSF51905">
    <property type="entry name" value="FAD/NAD(P)-binding domain"/>
    <property type="match status" value="1"/>
</dbReference>